<evidence type="ECO:0000313" key="3">
    <source>
        <dbReference type="Proteomes" id="UP001597058"/>
    </source>
</evidence>
<name>A0ABW3XNT3_9ACTN</name>
<proteinExistence type="predicted"/>
<keyword evidence="1" id="KW-1133">Transmembrane helix</keyword>
<keyword evidence="1" id="KW-0812">Transmembrane</keyword>
<dbReference type="EMBL" id="JBHTMM010000048">
    <property type="protein sequence ID" value="MFD1310189.1"/>
    <property type="molecule type" value="Genomic_DNA"/>
</dbReference>
<evidence type="ECO:0000256" key="1">
    <source>
        <dbReference type="SAM" id="Phobius"/>
    </source>
</evidence>
<comment type="caution">
    <text evidence="2">The sequence shown here is derived from an EMBL/GenBank/DDBJ whole genome shotgun (WGS) entry which is preliminary data.</text>
</comment>
<accession>A0ABW3XNT3</accession>
<protein>
    <submittedName>
        <fullName evidence="2">Uncharacterized protein</fullName>
    </submittedName>
</protein>
<feature type="transmembrane region" description="Helical" evidence="1">
    <location>
        <begin position="42"/>
        <end position="61"/>
    </location>
</feature>
<sequence length="220" mass="23694">MNDTETTRLLDALRHSLDDVRLSTPVEEIVAEGHARKRRRRVMGVTAVALTAGLAVGASVLSRPSTAPPAVATSGADVHIHTVAYTVDTQKDGTIHATFDKQRYFTDHAGLEAALRKAGFPVLIKTGVFCKGPDDDGKLTPSGEGAGVDRVREGVREDDGRVTFIFKPEHMPPNTQLFIGYLDPAQLAAVHGNPGSVERLVPRNTKLTCDAVAPPEHVYR</sequence>
<reference evidence="3" key="1">
    <citation type="journal article" date="2019" name="Int. J. Syst. Evol. Microbiol.">
        <title>The Global Catalogue of Microorganisms (GCM) 10K type strain sequencing project: providing services to taxonomists for standard genome sequencing and annotation.</title>
        <authorList>
            <consortium name="The Broad Institute Genomics Platform"/>
            <consortium name="The Broad Institute Genome Sequencing Center for Infectious Disease"/>
            <person name="Wu L."/>
            <person name="Ma J."/>
        </authorList>
    </citation>
    <scope>NUCLEOTIDE SEQUENCE [LARGE SCALE GENOMIC DNA]</scope>
    <source>
        <strain evidence="3">CGMCC 4.7020</strain>
    </source>
</reference>
<dbReference type="RefSeq" id="WP_381238629.1">
    <property type="nucleotide sequence ID" value="NZ_JBHSKH010000057.1"/>
</dbReference>
<keyword evidence="3" id="KW-1185">Reference proteome</keyword>
<organism evidence="2 3">
    <name type="scientific">Streptomyces kaempferi</name>
    <dbReference type="NCBI Taxonomy" id="333725"/>
    <lineage>
        <taxon>Bacteria</taxon>
        <taxon>Bacillati</taxon>
        <taxon>Actinomycetota</taxon>
        <taxon>Actinomycetes</taxon>
        <taxon>Kitasatosporales</taxon>
        <taxon>Streptomycetaceae</taxon>
        <taxon>Streptomyces</taxon>
    </lineage>
</organism>
<keyword evidence="1" id="KW-0472">Membrane</keyword>
<dbReference type="Proteomes" id="UP001597058">
    <property type="component" value="Unassembled WGS sequence"/>
</dbReference>
<evidence type="ECO:0000313" key="2">
    <source>
        <dbReference type="EMBL" id="MFD1310189.1"/>
    </source>
</evidence>
<gene>
    <name evidence="2" type="ORF">ACFQ5X_30585</name>
</gene>